<feature type="domain" description="Pyrrolo-quinoline quinone repeat" evidence="1">
    <location>
        <begin position="106"/>
        <end position="335"/>
    </location>
</feature>
<dbReference type="PANTHER" id="PTHR34512">
    <property type="entry name" value="CELL SURFACE PROTEIN"/>
    <property type="match status" value="1"/>
</dbReference>
<gene>
    <name evidence="2" type="ORF">H0921_15975</name>
</gene>
<sequence>MLGAGLVGAADWPEFRGPKRDGYCTETGLLRSWPASGPPLLWKVGNRGAGWGTPSIAEGKIFGIGLRDGKDGIWALNEADGKELWFTPFADPPATGQAYKNQTNGPASTPTVAAGKAYVVSGDGTLACVQTSDGKLLWTKNYVRDYGGRVPTWAYTESVLVDGQKVIGTPGGAKATMVAWDADTGKEIWRCAAGNVGGGQGYSSPVKAVIANVPMYVVLTGSSGGLIGVHAETGKLLWQYRGQAASGGVAQIPMPVISGDKVWVSCSYSGGAALLQLLPKGDGSFEVKELKSYKVSELNNHHGGMVLVDGYLYFGHGQNQGHPVCVEFATGEIKWGPERNAKAVGGGQGSAAVLYADGRLYFRYQNGVMVLIEPSPQELKVVSTFRLPPPDNKRYSQSWPHPVIANGRLYIRDQNMLYCYNVKP</sequence>
<dbReference type="Pfam" id="PF13360">
    <property type="entry name" value="PQQ_2"/>
    <property type="match status" value="1"/>
</dbReference>
<keyword evidence="3" id="KW-1185">Reference proteome</keyword>
<reference evidence="2 3" key="1">
    <citation type="submission" date="2020-07" db="EMBL/GenBank/DDBJ databases">
        <title>Thermogemmata thermophila gen. nov., sp. nov., a novel moderate thermophilic planctomycete from a Kamchatka hot spring.</title>
        <authorList>
            <person name="Elcheninov A.G."/>
            <person name="Podosokorskaya O.A."/>
            <person name="Kovaleva O.L."/>
            <person name="Novikov A."/>
            <person name="Bonch-Osmolovskaya E.A."/>
            <person name="Toshchakov S.V."/>
            <person name="Kublanov I.V."/>
        </authorList>
    </citation>
    <scope>NUCLEOTIDE SEQUENCE [LARGE SCALE GENOMIC DNA]</scope>
    <source>
        <strain evidence="2 3">2918</strain>
    </source>
</reference>
<dbReference type="Gene3D" id="2.130.10.10">
    <property type="entry name" value="YVTN repeat-like/Quinoprotein amine dehydrogenase"/>
    <property type="match status" value="1"/>
</dbReference>
<evidence type="ECO:0000259" key="1">
    <source>
        <dbReference type="Pfam" id="PF13360"/>
    </source>
</evidence>
<proteinExistence type="predicted"/>
<dbReference type="SMART" id="SM00564">
    <property type="entry name" value="PQQ"/>
    <property type="match status" value="4"/>
</dbReference>
<name>A0A7V8VGR6_9BACT</name>
<dbReference type="InterPro" id="IPR002372">
    <property type="entry name" value="PQQ_rpt_dom"/>
</dbReference>
<dbReference type="InterPro" id="IPR011047">
    <property type="entry name" value="Quinoprotein_ADH-like_sf"/>
</dbReference>
<dbReference type="Proteomes" id="UP000542342">
    <property type="component" value="Unassembled WGS sequence"/>
</dbReference>
<evidence type="ECO:0000313" key="2">
    <source>
        <dbReference type="EMBL" id="MBA2227656.1"/>
    </source>
</evidence>
<dbReference type="SUPFAM" id="SSF50998">
    <property type="entry name" value="Quinoprotein alcohol dehydrogenase-like"/>
    <property type="match status" value="1"/>
</dbReference>
<protein>
    <submittedName>
        <fullName evidence="2">PQQ-like beta-propeller repeat protein</fullName>
    </submittedName>
</protein>
<dbReference type="InterPro" id="IPR018391">
    <property type="entry name" value="PQQ_b-propeller_rpt"/>
</dbReference>
<dbReference type="PANTHER" id="PTHR34512:SF30">
    <property type="entry name" value="OUTER MEMBRANE PROTEIN ASSEMBLY FACTOR BAMB"/>
    <property type="match status" value="1"/>
</dbReference>
<dbReference type="InterPro" id="IPR015943">
    <property type="entry name" value="WD40/YVTN_repeat-like_dom_sf"/>
</dbReference>
<dbReference type="EMBL" id="JACEFB010000017">
    <property type="protein sequence ID" value="MBA2227656.1"/>
    <property type="molecule type" value="Genomic_DNA"/>
</dbReference>
<dbReference type="AlphaFoldDB" id="A0A7V8VGR6"/>
<accession>A0A7V8VGR6</accession>
<evidence type="ECO:0000313" key="3">
    <source>
        <dbReference type="Proteomes" id="UP000542342"/>
    </source>
</evidence>
<comment type="caution">
    <text evidence="2">The sequence shown here is derived from an EMBL/GenBank/DDBJ whole genome shotgun (WGS) entry which is preliminary data.</text>
</comment>
<organism evidence="2 3">
    <name type="scientific">Thermogemmata fonticola</name>
    <dbReference type="NCBI Taxonomy" id="2755323"/>
    <lineage>
        <taxon>Bacteria</taxon>
        <taxon>Pseudomonadati</taxon>
        <taxon>Planctomycetota</taxon>
        <taxon>Planctomycetia</taxon>
        <taxon>Gemmatales</taxon>
        <taxon>Gemmataceae</taxon>
        <taxon>Thermogemmata</taxon>
    </lineage>
</organism>